<keyword evidence="2" id="KW-0812">Transmembrane</keyword>
<evidence type="ECO:0000256" key="1">
    <source>
        <dbReference type="SAM" id="MobiDB-lite"/>
    </source>
</evidence>
<feature type="region of interest" description="Disordered" evidence="1">
    <location>
        <begin position="45"/>
        <end position="66"/>
    </location>
</feature>
<reference evidence="3 4" key="1">
    <citation type="journal article" date="2023" name="Insect Mol. Biol.">
        <title>Genome sequencing provides insights into the evolution of gene families encoding plant cell wall-degrading enzymes in longhorned beetles.</title>
        <authorList>
            <person name="Shin N.R."/>
            <person name="Okamura Y."/>
            <person name="Kirsch R."/>
            <person name="Pauchet Y."/>
        </authorList>
    </citation>
    <scope>NUCLEOTIDE SEQUENCE [LARGE SCALE GENOMIC DNA]</scope>
    <source>
        <strain evidence="3">EAD_L_NR</strain>
    </source>
</reference>
<evidence type="ECO:0000256" key="2">
    <source>
        <dbReference type="SAM" id="Phobius"/>
    </source>
</evidence>
<feature type="non-terminal residue" evidence="3">
    <location>
        <position position="1"/>
    </location>
</feature>
<protein>
    <submittedName>
        <fullName evidence="3">Uncharacterized protein</fullName>
    </submittedName>
</protein>
<feature type="compositionally biased region" description="Polar residues" evidence="1">
    <location>
        <begin position="1"/>
        <end position="18"/>
    </location>
</feature>
<sequence>TYATPQKDNPLGNNNPNPRSDGVRLEKELINCGLKKLVTSYNATTGHNSRQLGNKKKTQSKEKSKYDPRFRRFLVHDEKSYVKSQSEISIVPKRADTAITTSTPIFPSKKTSDLKSQQIRHGHDNKFTMTKTGSYQDHGAKLRKHQLQRPVTAAYAEEIKKGYPPLHMEYTVNQQSIDPRLCQKYSILKLPWKRSWTIPVFSHKSSIMNGLRNADHIDRQTYLYDDGTEIDSAYADDKQKQIISSVFQSQFVGILFLVGSLCGILLVSLLIWFIFGFDFFHIFFKRRDIQEAPIRRYVKYVGGGTMHLITNLFRILRRVLTTPTQQVYQVPPNRYGWPHLRNPQIPDE</sequence>
<dbReference type="EMBL" id="JANEYG010000001">
    <property type="protein sequence ID" value="KAJ8926014.1"/>
    <property type="molecule type" value="Genomic_DNA"/>
</dbReference>
<feature type="transmembrane region" description="Helical" evidence="2">
    <location>
        <begin position="251"/>
        <end position="277"/>
    </location>
</feature>
<dbReference type="AlphaFoldDB" id="A0AAV8WHP8"/>
<accession>A0AAV8WHP8</accession>
<organism evidence="3 4">
    <name type="scientific">Exocentrus adspersus</name>
    <dbReference type="NCBI Taxonomy" id="1586481"/>
    <lineage>
        <taxon>Eukaryota</taxon>
        <taxon>Metazoa</taxon>
        <taxon>Ecdysozoa</taxon>
        <taxon>Arthropoda</taxon>
        <taxon>Hexapoda</taxon>
        <taxon>Insecta</taxon>
        <taxon>Pterygota</taxon>
        <taxon>Neoptera</taxon>
        <taxon>Endopterygota</taxon>
        <taxon>Coleoptera</taxon>
        <taxon>Polyphaga</taxon>
        <taxon>Cucujiformia</taxon>
        <taxon>Chrysomeloidea</taxon>
        <taxon>Cerambycidae</taxon>
        <taxon>Lamiinae</taxon>
        <taxon>Acanthocinini</taxon>
        <taxon>Exocentrus</taxon>
    </lineage>
</organism>
<evidence type="ECO:0000313" key="3">
    <source>
        <dbReference type="EMBL" id="KAJ8926014.1"/>
    </source>
</evidence>
<proteinExistence type="predicted"/>
<feature type="region of interest" description="Disordered" evidence="1">
    <location>
        <begin position="1"/>
        <end position="22"/>
    </location>
</feature>
<name>A0AAV8WHP8_9CUCU</name>
<keyword evidence="2" id="KW-0472">Membrane</keyword>
<keyword evidence="4" id="KW-1185">Reference proteome</keyword>
<keyword evidence="2" id="KW-1133">Transmembrane helix</keyword>
<comment type="caution">
    <text evidence="3">The sequence shown here is derived from an EMBL/GenBank/DDBJ whole genome shotgun (WGS) entry which is preliminary data.</text>
</comment>
<evidence type="ECO:0000313" key="4">
    <source>
        <dbReference type="Proteomes" id="UP001159042"/>
    </source>
</evidence>
<dbReference type="Proteomes" id="UP001159042">
    <property type="component" value="Unassembled WGS sequence"/>
</dbReference>
<gene>
    <name evidence="3" type="ORF">NQ315_009869</name>
</gene>